<sequence>MHWLRRMLIVLLVMLAGPATMFARGGFELEGNWATADRSPVGLAPAPAEHPEALVQVYAARAFEWRGVFAVHSWVATKPAGASHYTVHQVTGWGRPALTSRIGRPDRQWFGNPPSLLAQLAGADAAAVIPRIEAALAEYPFRQRYRIWPGPNSNTFTAWLARRIPELGVTLPGTAIGKDYLAGGVLAPAPSGSGYQVSLFGLLGATVARREGLELNLLGLVFGLRPDGPALVLPGLGRLGPAAGLPDGAHSGTVAGELANEQGAQ</sequence>
<dbReference type="RefSeq" id="WP_109679380.1">
    <property type="nucleotide sequence ID" value="NZ_CP086615.1"/>
</dbReference>
<dbReference type="Proteomes" id="UP000245474">
    <property type="component" value="Unassembled WGS sequence"/>
</dbReference>
<dbReference type="Pfam" id="PF12570">
    <property type="entry name" value="DUF3750"/>
    <property type="match status" value="1"/>
</dbReference>
<dbReference type="InterPro" id="IPR022224">
    <property type="entry name" value="DUF3750"/>
</dbReference>
<organism evidence="1 2">
    <name type="scientific">Sediminicurvatus halobius</name>
    <dbReference type="NCBI Taxonomy" id="2182432"/>
    <lineage>
        <taxon>Bacteria</taxon>
        <taxon>Pseudomonadati</taxon>
        <taxon>Pseudomonadota</taxon>
        <taxon>Gammaproteobacteria</taxon>
        <taxon>Chromatiales</taxon>
        <taxon>Ectothiorhodospiraceae</taxon>
        <taxon>Sediminicurvatus</taxon>
    </lineage>
</organism>
<accession>A0A2U2MZ73</accession>
<evidence type="ECO:0000313" key="2">
    <source>
        <dbReference type="Proteomes" id="UP000245474"/>
    </source>
</evidence>
<gene>
    <name evidence="1" type="ORF">DEM34_13645</name>
</gene>
<reference evidence="1 2" key="1">
    <citation type="submission" date="2018-05" db="EMBL/GenBank/DDBJ databases">
        <title>Spiribacter halobius sp. nov., a moderately halophilic bacterium isolated from marine solar saltern.</title>
        <authorList>
            <person name="Zheng W.-S."/>
            <person name="Lu D.-C."/>
            <person name="Du Z.-J."/>
        </authorList>
    </citation>
    <scope>NUCLEOTIDE SEQUENCE [LARGE SCALE GENOMIC DNA]</scope>
    <source>
        <strain evidence="1 2">E85</strain>
    </source>
</reference>
<evidence type="ECO:0000313" key="1">
    <source>
        <dbReference type="EMBL" id="PWG62024.1"/>
    </source>
</evidence>
<protein>
    <submittedName>
        <fullName evidence="1">DUF3750 domain-containing protein</fullName>
    </submittedName>
</protein>
<dbReference type="EMBL" id="QFFI01000023">
    <property type="protein sequence ID" value="PWG62024.1"/>
    <property type="molecule type" value="Genomic_DNA"/>
</dbReference>
<comment type="caution">
    <text evidence="1">The sequence shown here is derived from an EMBL/GenBank/DDBJ whole genome shotgun (WGS) entry which is preliminary data.</text>
</comment>
<dbReference type="AlphaFoldDB" id="A0A2U2MZ73"/>
<proteinExistence type="predicted"/>
<dbReference type="OrthoDB" id="199084at2"/>
<name>A0A2U2MZ73_9GAMM</name>
<keyword evidence="2" id="KW-1185">Reference proteome</keyword>